<evidence type="ECO:0000259" key="8">
    <source>
        <dbReference type="PROSITE" id="PS50041"/>
    </source>
</evidence>
<dbReference type="Ensembl" id="ENSCPBT00000023007.1">
    <property type="protein sequence ID" value="ENSCPBP00000019543.1"/>
    <property type="gene ID" value="ENSCPBG00000014105.1"/>
</dbReference>
<keyword evidence="6" id="KW-0472">Membrane</keyword>
<dbReference type="GeneTree" id="ENSGT00950000185394"/>
<dbReference type="SUPFAM" id="SSF56436">
    <property type="entry name" value="C-type lectin-like"/>
    <property type="match status" value="1"/>
</dbReference>
<evidence type="ECO:0000256" key="7">
    <source>
        <dbReference type="SAM" id="SignalP"/>
    </source>
</evidence>
<evidence type="ECO:0000256" key="3">
    <source>
        <dbReference type="ARBA" id="ARBA00022734"/>
    </source>
</evidence>
<evidence type="ECO:0000256" key="5">
    <source>
        <dbReference type="ARBA" id="ARBA00022989"/>
    </source>
</evidence>
<accession>A0A8C3HLB5</accession>
<keyword evidence="3" id="KW-0430">Lectin</keyword>
<name>A0A8C3HLB5_CHRPI</name>
<dbReference type="Gene3D" id="3.10.100.10">
    <property type="entry name" value="Mannose-Binding Protein A, subunit A"/>
    <property type="match status" value="1"/>
</dbReference>
<dbReference type="PROSITE" id="PS50041">
    <property type="entry name" value="C_TYPE_LECTIN_2"/>
    <property type="match status" value="1"/>
</dbReference>
<reference evidence="9" key="1">
    <citation type="submission" date="2025-08" db="UniProtKB">
        <authorList>
            <consortium name="Ensembl"/>
        </authorList>
    </citation>
    <scope>IDENTIFICATION</scope>
</reference>
<dbReference type="GO" id="GO:0030246">
    <property type="term" value="F:carbohydrate binding"/>
    <property type="evidence" value="ECO:0007669"/>
    <property type="project" value="UniProtKB-KW"/>
</dbReference>
<proteinExistence type="predicted"/>
<dbReference type="InterPro" id="IPR050919">
    <property type="entry name" value="NKG2/CD94_NK_receptors"/>
</dbReference>
<evidence type="ECO:0000313" key="10">
    <source>
        <dbReference type="Proteomes" id="UP000694380"/>
    </source>
</evidence>
<keyword evidence="5" id="KW-1133">Transmembrane helix</keyword>
<evidence type="ECO:0000256" key="4">
    <source>
        <dbReference type="ARBA" id="ARBA00022968"/>
    </source>
</evidence>
<feature type="chain" id="PRO_5033996485" description="C-type lectin domain-containing protein" evidence="7">
    <location>
        <begin position="17"/>
        <end position="106"/>
    </location>
</feature>
<dbReference type="InterPro" id="IPR016187">
    <property type="entry name" value="CTDL_fold"/>
</dbReference>
<comment type="subcellular location">
    <subcellularLocation>
        <location evidence="1">Membrane</location>
        <topology evidence="1">Single-pass type II membrane protein</topology>
    </subcellularLocation>
</comment>
<evidence type="ECO:0000256" key="1">
    <source>
        <dbReference type="ARBA" id="ARBA00004606"/>
    </source>
</evidence>
<organism evidence="9 10">
    <name type="scientific">Chrysemys picta bellii</name>
    <name type="common">Western painted turtle</name>
    <name type="synonym">Emys bellii</name>
    <dbReference type="NCBI Taxonomy" id="8478"/>
    <lineage>
        <taxon>Eukaryota</taxon>
        <taxon>Metazoa</taxon>
        <taxon>Chordata</taxon>
        <taxon>Craniata</taxon>
        <taxon>Vertebrata</taxon>
        <taxon>Euteleostomi</taxon>
        <taxon>Archelosauria</taxon>
        <taxon>Testudinata</taxon>
        <taxon>Testudines</taxon>
        <taxon>Cryptodira</taxon>
        <taxon>Durocryptodira</taxon>
        <taxon>Testudinoidea</taxon>
        <taxon>Emydidae</taxon>
        <taxon>Chrysemys</taxon>
    </lineage>
</organism>
<reference evidence="9" key="2">
    <citation type="submission" date="2025-09" db="UniProtKB">
        <authorList>
            <consortium name="Ensembl"/>
        </authorList>
    </citation>
    <scope>IDENTIFICATION</scope>
</reference>
<dbReference type="GO" id="GO:0045954">
    <property type="term" value="P:positive regulation of natural killer cell mediated cytotoxicity"/>
    <property type="evidence" value="ECO:0007669"/>
    <property type="project" value="TreeGrafter"/>
</dbReference>
<sequence length="106" mass="12189">MTALQLLCAFKSMAVALTISLPLLGPNCTLCPANWQWIGGDTCFYMSREKRPWKQSREFCSLQNSTLLMLQDKEKDCYWIGLSCKSKGNNWHWEDGSAFSAQRTDW</sequence>
<evidence type="ECO:0000256" key="2">
    <source>
        <dbReference type="ARBA" id="ARBA00022692"/>
    </source>
</evidence>
<keyword evidence="7" id="KW-0732">Signal</keyword>
<feature type="domain" description="C-type lectin" evidence="8">
    <location>
        <begin position="39"/>
        <end position="106"/>
    </location>
</feature>
<dbReference type="GO" id="GO:0016020">
    <property type="term" value="C:membrane"/>
    <property type="evidence" value="ECO:0007669"/>
    <property type="project" value="UniProtKB-SubCell"/>
</dbReference>
<keyword evidence="10" id="KW-1185">Reference proteome</keyword>
<evidence type="ECO:0000313" key="9">
    <source>
        <dbReference type="Ensembl" id="ENSCPBP00000019543.1"/>
    </source>
</evidence>
<keyword evidence="4" id="KW-0735">Signal-anchor</keyword>
<evidence type="ECO:0000256" key="6">
    <source>
        <dbReference type="ARBA" id="ARBA00023136"/>
    </source>
</evidence>
<dbReference type="PANTHER" id="PTHR22800">
    <property type="entry name" value="C-TYPE LECTIN PROTEINS"/>
    <property type="match status" value="1"/>
</dbReference>
<dbReference type="AlphaFoldDB" id="A0A8C3HLB5"/>
<keyword evidence="2" id="KW-0812">Transmembrane</keyword>
<protein>
    <recommendedName>
        <fullName evidence="8">C-type lectin domain-containing protein</fullName>
    </recommendedName>
</protein>
<feature type="signal peptide" evidence="7">
    <location>
        <begin position="1"/>
        <end position="16"/>
    </location>
</feature>
<dbReference type="Proteomes" id="UP000694380">
    <property type="component" value="Unplaced"/>
</dbReference>
<dbReference type="InterPro" id="IPR016186">
    <property type="entry name" value="C-type_lectin-like/link_sf"/>
</dbReference>
<dbReference type="InterPro" id="IPR001304">
    <property type="entry name" value="C-type_lectin-like"/>
</dbReference>
<dbReference type="GO" id="GO:0002223">
    <property type="term" value="P:stimulatory C-type lectin receptor signaling pathway"/>
    <property type="evidence" value="ECO:0007669"/>
    <property type="project" value="TreeGrafter"/>
</dbReference>
<dbReference type="PANTHER" id="PTHR22800:SF252">
    <property type="entry name" value="NATURAL KILLER CELLS ANTIGEN CD94"/>
    <property type="match status" value="1"/>
</dbReference>